<dbReference type="InterPro" id="IPR031563">
    <property type="entry name" value="MOT1/MOT2"/>
</dbReference>
<organism evidence="2 3">
    <name type="scientific">Chaetomium strumarium</name>
    <dbReference type="NCBI Taxonomy" id="1170767"/>
    <lineage>
        <taxon>Eukaryota</taxon>
        <taxon>Fungi</taxon>
        <taxon>Dikarya</taxon>
        <taxon>Ascomycota</taxon>
        <taxon>Pezizomycotina</taxon>
        <taxon>Sordariomycetes</taxon>
        <taxon>Sordariomycetidae</taxon>
        <taxon>Sordariales</taxon>
        <taxon>Chaetomiaceae</taxon>
        <taxon>Chaetomium</taxon>
    </lineage>
</organism>
<comment type="caution">
    <text evidence="2">The sequence shown here is derived from an EMBL/GenBank/DDBJ whole genome shotgun (WGS) entry which is preliminary data.</text>
</comment>
<dbReference type="Pfam" id="PF16983">
    <property type="entry name" value="MFS_MOT1"/>
    <property type="match status" value="2"/>
</dbReference>
<dbReference type="GO" id="GO:0015098">
    <property type="term" value="F:molybdate ion transmembrane transporter activity"/>
    <property type="evidence" value="ECO:0007669"/>
    <property type="project" value="InterPro"/>
</dbReference>
<evidence type="ECO:0000313" key="3">
    <source>
        <dbReference type="Proteomes" id="UP001273166"/>
    </source>
</evidence>
<dbReference type="Proteomes" id="UP001273166">
    <property type="component" value="Unassembled WGS sequence"/>
</dbReference>
<dbReference type="AlphaFoldDB" id="A0AAJ0GZK0"/>
<keyword evidence="1" id="KW-1133">Transmembrane helix</keyword>
<feature type="transmembrane region" description="Helical" evidence="1">
    <location>
        <begin position="306"/>
        <end position="324"/>
    </location>
</feature>
<name>A0AAJ0GZK0_9PEZI</name>
<gene>
    <name evidence="2" type="ORF">B0T15DRAFT_500788</name>
</gene>
<keyword evidence="1" id="KW-0472">Membrane</keyword>
<accession>A0AAJ0GZK0</accession>
<keyword evidence="3" id="KW-1185">Reference proteome</keyword>
<keyword evidence="1" id="KW-0812">Transmembrane</keyword>
<reference evidence="2" key="1">
    <citation type="journal article" date="2023" name="Mol. Phylogenet. Evol.">
        <title>Genome-scale phylogeny and comparative genomics of the fungal order Sordariales.</title>
        <authorList>
            <person name="Hensen N."/>
            <person name="Bonometti L."/>
            <person name="Westerberg I."/>
            <person name="Brannstrom I.O."/>
            <person name="Guillou S."/>
            <person name="Cros-Aarteil S."/>
            <person name="Calhoun S."/>
            <person name="Haridas S."/>
            <person name="Kuo A."/>
            <person name="Mondo S."/>
            <person name="Pangilinan J."/>
            <person name="Riley R."/>
            <person name="LaButti K."/>
            <person name="Andreopoulos B."/>
            <person name="Lipzen A."/>
            <person name="Chen C."/>
            <person name="Yan M."/>
            <person name="Daum C."/>
            <person name="Ng V."/>
            <person name="Clum A."/>
            <person name="Steindorff A."/>
            <person name="Ohm R.A."/>
            <person name="Martin F."/>
            <person name="Silar P."/>
            <person name="Natvig D.O."/>
            <person name="Lalanne C."/>
            <person name="Gautier V."/>
            <person name="Ament-Velasquez S.L."/>
            <person name="Kruys A."/>
            <person name="Hutchinson M.I."/>
            <person name="Powell A.J."/>
            <person name="Barry K."/>
            <person name="Miller A.N."/>
            <person name="Grigoriev I.V."/>
            <person name="Debuchy R."/>
            <person name="Gladieux P."/>
            <person name="Hiltunen Thoren M."/>
            <person name="Johannesson H."/>
        </authorList>
    </citation>
    <scope>NUCLEOTIDE SEQUENCE</scope>
    <source>
        <strain evidence="2">CBS 333.67</strain>
    </source>
</reference>
<dbReference type="PANTHER" id="PTHR31970">
    <property type="match status" value="1"/>
</dbReference>
<protein>
    <submittedName>
        <fullName evidence="2">Uncharacterized protein</fullName>
    </submittedName>
</protein>
<dbReference type="PANTHER" id="PTHR31970:SF9">
    <property type="entry name" value="MOLYBDATE TRANSPORTER 2"/>
    <property type="match status" value="1"/>
</dbReference>
<feature type="transmembrane region" description="Helical" evidence="1">
    <location>
        <begin position="230"/>
        <end position="252"/>
    </location>
</feature>
<feature type="transmembrane region" description="Helical" evidence="1">
    <location>
        <begin position="56"/>
        <end position="77"/>
    </location>
</feature>
<sequence>MRHSILSELGRRNRHNLGTLRRAPAAEISGALGDLGTLLPLMIALALQGSIDLPSTLVFSGLFNVVTGVVFGIPLPVQPMKAIAASALSTPLSLRETTASGALVSLAVLLLSATGLLRLLTRLIPVPVIKGIQLGAGLRLVVAGATLILPLPWLQNTNSNNHNPLETRLAALLFFLALLLTQRFPRFPYALLIFLLGILSTTTTSSSSTVSSLSADLLLPSSLLPAPGVTALGLSVAAMNLCGCWFGAMPVCHGAGGLAAQHRFGARSGASVVLLGVGKMGLGLFFSGGSDSDSDSGGNGGVVVEFLRRFPAAVLGVMVIAAGLELGKVGAGLNNAGAADLLWEDSVREEEEKKKKKKAGLVVVERWMVMMITAAGTLAFKSDAVGFVAGCCCHGAYRVADRVERRWAEAESERRPLLWS</sequence>
<dbReference type="RefSeq" id="XP_062724853.1">
    <property type="nucleotide sequence ID" value="XM_062867379.1"/>
</dbReference>
<feature type="transmembrane region" description="Helical" evidence="1">
    <location>
        <begin position="189"/>
        <end position="210"/>
    </location>
</feature>
<dbReference type="EMBL" id="JAUDZG010000002">
    <property type="protein sequence ID" value="KAK3309073.1"/>
    <property type="molecule type" value="Genomic_DNA"/>
</dbReference>
<evidence type="ECO:0000313" key="2">
    <source>
        <dbReference type="EMBL" id="KAK3309073.1"/>
    </source>
</evidence>
<proteinExistence type="predicted"/>
<feature type="transmembrane region" description="Helical" evidence="1">
    <location>
        <begin position="264"/>
        <end position="286"/>
    </location>
</feature>
<reference evidence="2" key="2">
    <citation type="submission" date="2023-06" db="EMBL/GenBank/DDBJ databases">
        <authorList>
            <consortium name="Lawrence Berkeley National Laboratory"/>
            <person name="Mondo S.J."/>
            <person name="Hensen N."/>
            <person name="Bonometti L."/>
            <person name="Westerberg I."/>
            <person name="Brannstrom I.O."/>
            <person name="Guillou S."/>
            <person name="Cros-Aarteil S."/>
            <person name="Calhoun S."/>
            <person name="Haridas S."/>
            <person name="Kuo A."/>
            <person name="Pangilinan J."/>
            <person name="Riley R."/>
            <person name="Labutti K."/>
            <person name="Andreopoulos B."/>
            <person name="Lipzen A."/>
            <person name="Chen C."/>
            <person name="Yanf M."/>
            <person name="Daum C."/>
            <person name="Ng V."/>
            <person name="Clum A."/>
            <person name="Steindorff A."/>
            <person name="Ohm R."/>
            <person name="Martin F."/>
            <person name="Silar P."/>
            <person name="Natvig D."/>
            <person name="Lalanne C."/>
            <person name="Gautier V."/>
            <person name="Ament-Velasquez S.L."/>
            <person name="Kruys A."/>
            <person name="Hutchinson M.I."/>
            <person name="Powell A.J."/>
            <person name="Barry K."/>
            <person name="Miller A.N."/>
            <person name="Grigoriev I.V."/>
            <person name="Debuchy R."/>
            <person name="Gladieux P."/>
            <person name="Thoren M.H."/>
            <person name="Johannesson H."/>
        </authorList>
    </citation>
    <scope>NUCLEOTIDE SEQUENCE</scope>
    <source>
        <strain evidence="2">CBS 333.67</strain>
    </source>
</reference>
<dbReference type="GeneID" id="87886208"/>
<feature type="transmembrane region" description="Helical" evidence="1">
    <location>
        <begin position="97"/>
        <end position="120"/>
    </location>
</feature>
<feature type="transmembrane region" description="Helical" evidence="1">
    <location>
        <begin position="132"/>
        <end position="153"/>
    </location>
</feature>
<feature type="transmembrane region" description="Helical" evidence="1">
    <location>
        <begin position="165"/>
        <end position="182"/>
    </location>
</feature>
<evidence type="ECO:0000256" key="1">
    <source>
        <dbReference type="SAM" id="Phobius"/>
    </source>
</evidence>